<dbReference type="InterPro" id="IPR009081">
    <property type="entry name" value="PP-bd_ACP"/>
</dbReference>
<feature type="domain" description="Carrier" evidence="5">
    <location>
        <begin position="48"/>
        <end position="123"/>
    </location>
</feature>
<dbReference type="PROSITE" id="PS00012">
    <property type="entry name" value="PHOSPHOPANTETHEINE"/>
    <property type="match status" value="2"/>
</dbReference>
<feature type="transmembrane region" description="Helical" evidence="4">
    <location>
        <begin position="566"/>
        <end position="584"/>
    </location>
</feature>
<accession>A0ABT3BJR4</accession>
<keyword evidence="4" id="KW-0472">Membrane</keyword>
<evidence type="ECO:0000313" key="7">
    <source>
        <dbReference type="Proteomes" id="UP001208690"/>
    </source>
</evidence>
<evidence type="ECO:0000256" key="1">
    <source>
        <dbReference type="ARBA" id="ARBA00022450"/>
    </source>
</evidence>
<dbReference type="PANTHER" id="PTHR45527">
    <property type="entry name" value="NONRIBOSOMAL PEPTIDE SYNTHETASE"/>
    <property type="match status" value="1"/>
</dbReference>
<dbReference type="InterPro" id="IPR006162">
    <property type="entry name" value="Ppantetheine_attach_site"/>
</dbReference>
<evidence type="ECO:0000256" key="3">
    <source>
        <dbReference type="SAM" id="MobiDB-lite"/>
    </source>
</evidence>
<feature type="transmembrane region" description="Helical" evidence="4">
    <location>
        <begin position="494"/>
        <end position="514"/>
    </location>
</feature>
<dbReference type="RefSeq" id="WP_263846027.1">
    <property type="nucleotide sequence ID" value="NZ_JALIEB010000020.1"/>
</dbReference>
<keyword evidence="2" id="KW-0597">Phosphoprotein</keyword>
<keyword evidence="4" id="KW-1133">Transmembrane helix</keyword>
<dbReference type="Proteomes" id="UP001208690">
    <property type="component" value="Unassembled WGS sequence"/>
</dbReference>
<reference evidence="6 7" key="1">
    <citation type="submission" date="2022-04" db="EMBL/GenBank/DDBJ databases">
        <title>Roseobacter sp. WL0113 is a bacterium isolated from neritic sediment.</title>
        <authorList>
            <person name="Wang L."/>
            <person name="He W."/>
            <person name="Zhang D.-F."/>
        </authorList>
    </citation>
    <scope>NUCLEOTIDE SEQUENCE [LARGE SCALE GENOMIC DNA]</scope>
    <source>
        <strain evidence="6 7">WL0113</strain>
    </source>
</reference>
<feature type="transmembrane region" description="Helical" evidence="4">
    <location>
        <begin position="526"/>
        <end position="546"/>
    </location>
</feature>
<sequence>RMEALGLDPDTARMIFDGKTIAEITGAGAPQHPVPAAATPVTTAPADTSADPRAAELQALWAEVLGVPEVSIHESFYDLGGDSLSALTVIMRMEALGLDPDTARMIFDGKTIAEITGAGAPQHPVPAAATPVTTAPADTSADPRAAELQALWAEVLGVPEVSIHESFYDLGGDSLSALTVIMRMEALGLDPDTARMIFDGKTIAEITAAGGGTAAPPPAAAPPAAPVQPMPAPAASAPEAGGLTFPEMMNAVHATRGVLILWVVVVHWLPGALERISQEAIWIYDMLYPALRYGTPGFAMVFGLGIGALGVYHYAKNPAQFLKGNRFNTRLILGGVLFMALFRLLSLLTGSGLDDAYSVSFMFYSAIAYYALAMLTMPLLMRLLQIGPDRVLTALTIGAICLLIHEGLSATIAPLKPGGVLELAKILLTAKYGYFHMTSYVMVGVVMGLLLRQFHHRPRIAKDMLLYGTVLIIFGFVMLYEVRALPGLSDFGLVYPWHLMIYAGLTLWIIAAFCALNRGVARHGSVLRLGNSFAIASGILALPIFVGHEVVIPAKAVLVNLGMSDALGLIVPLAVFLVALGLGYQRLMKFLIR</sequence>
<evidence type="ECO:0000256" key="2">
    <source>
        <dbReference type="ARBA" id="ARBA00022553"/>
    </source>
</evidence>
<evidence type="ECO:0000256" key="4">
    <source>
        <dbReference type="SAM" id="Phobius"/>
    </source>
</evidence>
<feature type="transmembrane region" description="Helical" evidence="4">
    <location>
        <begin position="464"/>
        <end position="482"/>
    </location>
</feature>
<dbReference type="SMART" id="SM00823">
    <property type="entry name" value="PKS_PP"/>
    <property type="match status" value="2"/>
</dbReference>
<keyword evidence="4" id="KW-0812">Transmembrane</keyword>
<feature type="domain" description="Carrier" evidence="5">
    <location>
        <begin position="139"/>
        <end position="214"/>
    </location>
</feature>
<feature type="transmembrane region" description="Helical" evidence="4">
    <location>
        <begin position="433"/>
        <end position="452"/>
    </location>
</feature>
<feature type="transmembrane region" description="Helical" evidence="4">
    <location>
        <begin position="293"/>
        <end position="315"/>
    </location>
</feature>
<evidence type="ECO:0000313" key="6">
    <source>
        <dbReference type="EMBL" id="MCV3273820.1"/>
    </source>
</evidence>
<dbReference type="Gene3D" id="1.10.1200.10">
    <property type="entry name" value="ACP-like"/>
    <property type="match status" value="2"/>
</dbReference>
<keyword evidence="7" id="KW-1185">Reference proteome</keyword>
<gene>
    <name evidence="6" type="ORF">MUB52_20490</name>
</gene>
<feature type="transmembrane region" description="Helical" evidence="4">
    <location>
        <begin position="361"/>
        <end position="380"/>
    </location>
</feature>
<comment type="caution">
    <text evidence="6">The sequence shown here is derived from an EMBL/GenBank/DDBJ whole genome shotgun (WGS) entry which is preliminary data.</text>
</comment>
<feature type="region of interest" description="Disordered" evidence="3">
    <location>
        <begin position="211"/>
        <end position="233"/>
    </location>
</feature>
<dbReference type="Pfam" id="PF00550">
    <property type="entry name" value="PP-binding"/>
    <property type="match status" value="2"/>
</dbReference>
<protein>
    <submittedName>
        <fullName evidence="6">Phosphopantetheine-binding protein</fullName>
    </submittedName>
</protein>
<feature type="non-terminal residue" evidence="6">
    <location>
        <position position="1"/>
    </location>
</feature>
<organism evidence="6 7">
    <name type="scientific">Roseobacter sinensis</name>
    <dbReference type="NCBI Taxonomy" id="2931391"/>
    <lineage>
        <taxon>Bacteria</taxon>
        <taxon>Pseudomonadati</taxon>
        <taxon>Pseudomonadota</taxon>
        <taxon>Alphaproteobacteria</taxon>
        <taxon>Rhodobacterales</taxon>
        <taxon>Roseobacteraceae</taxon>
        <taxon>Roseobacter</taxon>
    </lineage>
</organism>
<feature type="compositionally biased region" description="Pro residues" evidence="3">
    <location>
        <begin position="215"/>
        <end position="232"/>
    </location>
</feature>
<feature type="transmembrane region" description="Helical" evidence="4">
    <location>
        <begin position="327"/>
        <end position="349"/>
    </location>
</feature>
<keyword evidence="1" id="KW-0596">Phosphopantetheine</keyword>
<dbReference type="InterPro" id="IPR020806">
    <property type="entry name" value="PKS_PP-bd"/>
</dbReference>
<dbReference type="PANTHER" id="PTHR45527:SF1">
    <property type="entry name" value="FATTY ACID SYNTHASE"/>
    <property type="match status" value="1"/>
</dbReference>
<evidence type="ECO:0000259" key="5">
    <source>
        <dbReference type="PROSITE" id="PS50075"/>
    </source>
</evidence>
<name>A0ABT3BJR4_9RHOB</name>
<dbReference type="SUPFAM" id="SSF47336">
    <property type="entry name" value="ACP-like"/>
    <property type="match status" value="2"/>
</dbReference>
<dbReference type="PROSITE" id="PS50075">
    <property type="entry name" value="CARRIER"/>
    <property type="match status" value="2"/>
</dbReference>
<feature type="transmembrane region" description="Helical" evidence="4">
    <location>
        <begin position="392"/>
        <end position="413"/>
    </location>
</feature>
<dbReference type="InterPro" id="IPR036736">
    <property type="entry name" value="ACP-like_sf"/>
</dbReference>
<dbReference type="EMBL" id="JALIEB010000020">
    <property type="protein sequence ID" value="MCV3273820.1"/>
    <property type="molecule type" value="Genomic_DNA"/>
</dbReference>
<proteinExistence type="predicted"/>